<evidence type="ECO:0000313" key="6">
    <source>
        <dbReference type="Proteomes" id="UP000184420"/>
    </source>
</evidence>
<evidence type="ECO:0000256" key="3">
    <source>
        <dbReference type="ARBA" id="ARBA00023163"/>
    </source>
</evidence>
<name>A0A1M7M8G1_9BACT</name>
<organism evidence="5 6">
    <name type="scientific">Chitinophaga jiangningensis</name>
    <dbReference type="NCBI Taxonomy" id="1419482"/>
    <lineage>
        <taxon>Bacteria</taxon>
        <taxon>Pseudomonadati</taxon>
        <taxon>Bacteroidota</taxon>
        <taxon>Chitinophagia</taxon>
        <taxon>Chitinophagales</taxon>
        <taxon>Chitinophagaceae</taxon>
        <taxon>Chitinophaga</taxon>
    </lineage>
</organism>
<accession>A0A1M7M8G1</accession>
<evidence type="ECO:0000256" key="1">
    <source>
        <dbReference type="ARBA" id="ARBA00023015"/>
    </source>
</evidence>
<dbReference type="GO" id="GO:0003700">
    <property type="term" value="F:DNA-binding transcription factor activity"/>
    <property type="evidence" value="ECO:0007669"/>
    <property type="project" value="InterPro"/>
</dbReference>
<keyword evidence="2 5" id="KW-0238">DNA-binding</keyword>
<evidence type="ECO:0000313" key="5">
    <source>
        <dbReference type="EMBL" id="SHM86974.1"/>
    </source>
</evidence>
<dbReference type="EMBL" id="FRBL01000012">
    <property type="protein sequence ID" value="SHM86974.1"/>
    <property type="molecule type" value="Genomic_DNA"/>
</dbReference>
<feature type="domain" description="HTH araC/xylS-type" evidence="4">
    <location>
        <begin position="164"/>
        <end position="262"/>
    </location>
</feature>
<keyword evidence="6" id="KW-1185">Reference proteome</keyword>
<gene>
    <name evidence="5" type="ORF">SAMN05444266_112127</name>
</gene>
<dbReference type="Proteomes" id="UP000184420">
    <property type="component" value="Unassembled WGS sequence"/>
</dbReference>
<dbReference type="SUPFAM" id="SSF46689">
    <property type="entry name" value="Homeodomain-like"/>
    <property type="match status" value="1"/>
</dbReference>
<evidence type="ECO:0000259" key="4">
    <source>
        <dbReference type="PROSITE" id="PS01124"/>
    </source>
</evidence>
<dbReference type="InterPro" id="IPR054015">
    <property type="entry name" value="ExsA-like_N"/>
</dbReference>
<keyword evidence="3" id="KW-0804">Transcription</keyword>
<keyword evidence="1" id="KW-0805">Transcription regulation</keyword>
<proteinExistence type="predicted"/>
<dbReference type="Pfam" id="PF22200">
    <property type="entry name" value="ExsA_N"/>
    <property type="match status" value="1"/>
</dbReference>
<dbReference type="GO" id="GO:0043565">
    <property type="term" value="F:sequence-specific DNA binding"/>
    <property type="evidence" value="ECO:0007669"/>
    <property type="project" value="InterPro"/>
</dbReference>
<dbReference type="RefSeq" id="WP_073087155.1">
    <property type="nucleotide sequence ID" value="NZ_FRBL01000012.1"/>
</dbReference>
<dbReference type="SMART" id="SM00342">
    <property type="entry name" value="HTH_ARAC"/>
    <property type="match status" value="1"/>
</dbReference>
<dbReference type="PROSITE" id="PS01124">
    <property type="entry name" value="HTH_ARAC_FAMILY_2"/>
    <property type="match status" value="1"/>
</dbReference>
<dbReference type="Pfam" id="PF12833">
    <property type="entry name" value="HTH_18"/>
    <property type="match status" value="1"/>
</dbReference>
<dbReference type="InterPro" id="IPR018060">
    <property type="entry name" value="HTH_AraC"/>
</dbReference>
<sequence>MRNIVSQPDQECSVISGEEFIREHTFFAIKRGTTKCFDGITTYIFNQGDCGLVRKNRLSKYCKGKGGPAVETTFITFDEQFLKKFQARYQPALFDLTSKDTFLHIPPSALLSNFVHSFAPYYKADRNIISSFADVKREELLLILLKFQPELSGLFFDFGMPEKLNLEAFMNQNFVFNVHMDHFARLTGRSLSAFKRDFKAIFNETPSRWLLKKRLQEAHFLIEKKRRKPADIYLELGFETLSHFSYAFKKYFGLAPTAISKAGQSTPKATLK</sequence>
<dbReference type="InterPro" id="IPR009057">
    <property type="entry name" value="Homeodomain-like_sf"/>
</dbReference>
<evidence type="ECO:0000256" key="2">
    <source>
        <dbReference type="ARBA" id="ARBA00023125"/>
    </source>
</evidence>
<dbReference type="AlphaFoldDB" id="A0A1M7M8G1"/>
<dbReference type="OrthoDB" id="4480133at2"/>
<protein>
    <submittedName>
        <fullName evidence="5">AraC-type DNA-binding protein</fullName>
    </submittedName>
</protein>
<dbReference type="PANTHER" id="PTHR46796">
    <property type="entry name" value="HTH-TYPE TRANSCRIPTIONAL ACTIVATOR RHAS-RELATED"/>
    <property type="match status" value="1"/>
</dbReference>
<dbReference type="STRING" id="1419482.SAMN05444266_112127"/>
<dbReference type="Gene3D" id="1.10.10.60">
    <property type="entry name" value="Homeodomain-like"/>
    <property type="match status" value="1"/>
</dbReference>
<dbReference type="InterPro" id="IPR050204">
    <property type="entry name" value="AraC_XylS_family_regulators"/>
</dbReference>
<reference evidence="5 6" key="1">
    <citation type="submission" date="2016-11" db="EMBL/GenBank/DDBJ databases">
        <authorList>
            <person name="Jaros S."/>
            <person name="Januszkiewicz K."/>
            <person name="Wedrychowicz H."/>
        </authorList>
    </citation>
    <scope>NUCLEOTIDE SEQUENCE [LARGE SCALE GENOMIC DNA]</scope>
    <source>
        <strain evidence="5 6">DSM 27406</strain>
    </source>
</reference>